<sequence length="585" mass="65439">MSSLTNLPPTYVLAAAVVVLGYFLYRAALPKPIPGIPHHKKSAQSIWGDVPSLLKHQKNHPQVFDWMTAQALELNSPIFQLFINPFGRPKVFIVDHRESTDILLRRSKDFDRSNFFGDIFVGTIPEHHIVGPTNERFKAQRKLLSDTMSPSFLNNVAAKHLYAHTLHLMELWRVKSKVAQGHPFAVDEDLNHMALDAIWAVSFGTDINTVKDEADFLQKTHISTSTNIDEVVDLPCPERPAAFNALMALSDAMETSVKSPFPRQAHWFLRQFPGLKRAKAAKDALIQARLDDAKLRLLHPDSRDEDIDCATDHMVFREQQAADREGRAPQFDTPAAKDELFGFLIGGHDTTASTSMWGIKNITDHPEVQSKLRAALHEAYPEAVKTHTLPTAAQISSTDVPYLDAVLEEMVRKALTAPGAMRRAVRDTEVLGHRIPAGIDVFMMNNGPGYLQEDPFAAKIPEKMRAKTSRDAKDRAVPDWPVGDIGAFKPERWLRMDEGGKEVFDGKAGPTLGFGGGIRGCFGKKLAYMEMKIVFTLMVWSFELPQLPMELSGYGAWDKLTHKPMQCYARPRYLLDGRKDSAADA</sequence>
<reference evidence="8" key="1">
    <citation type="journal article" date="2020" name="Stud. Mycol.">
        <title>101 Dothideomycetes genomes: a test case for predicting lifestyles and emergence of pathogens.</title>
        <authorList>
            <person name="Haridas S."/>
            <person name="Albert R."/>
            <person name="Binder M."/>
            <person name="Bloem J."/>
            <person name="Labutti K."/>
            <person name="Salamov A."/>
            <person name="Andreopoulos B."/>
            <person name="Baker S."/>
            <person name="Barry K."/>
            <person name="Bills G."/>
            <person name="Bluhm B."/>
            <person name="Cannon C."/>
            <person name="Castanera R."/>
            <person name="Culley D."/>
            <person name="Daum C."/>
            <person name="Ezra D."/>
            <person name="Gonzalez J."/>
            <person name="Henrissat B."/>
            <person name="Kuo A."/>
            <person name="Liang C."/>
            <person name="Lipzen A."/>
            <person name="Lutzoni F."/>
            <person name="Magnuson J."/>
            <person name="Mondo S."/>
            <person name="Nolan M."/>
            <person name="Ohm R."/>
            <person name="Pangilinan J."/>
            <person name="Park H.-J."/>
            <person name="Ramirez L."/>
            <person name="Alfaro M."/>
            <person name="Sun H."/>
            <person name="Tritt A."/>
            <person name="Yoshinaga Y."/>
            <person name="Zwiers L.-H."/>
            <person name="Turgeon B."/>
            <person name="Goodwin S."/>
            <person name="Spatafora J."/>
            <person name="Crous P."/>
            <person name="Grigoriev I."/>
        </authorList>
    </citation>
    <scope>NUCLEOTIDE SEQUENCE</scope>
    <source>
        <strain evidence="8">CBS 260.36</strain>
    </source>
</reference>
<name>A0A9P4J235_9PEZI</name>
<dbReference type="Pfam" id="PF00067">
    <property type="entry name" value="p450"/>
    <property type="match status" value="2"/>
</dbReference>
<dbReference type="PANTHER" id="PTHR24305:SF232">
    <property type="entry name" value="P450, PUTATIVE (EUROFUNG)-RELATED"/>
    <property type="match status" value="1"/>
</dbReference>
<dbReference type="GO" id="GO:0020037">
    <property type="term" value="F:heme binding"/>
    <property type="evidence" value="ECO:0007669"/>
    <property type="project" value="InterPro"/>
</dbReference>
<feature type="transmembrane region" description="Helical" evidence="7">
    <location>
        <begin position="6"/>
        <end position="25"/>
    </location>
</feature>
<dbReference type="GO" id="GO:0005506">
    <property type="term" value="F:iron ion binding"/>
    <property type="evidence" value="ECO:0007669"/>
    <property type="project" value="InterPro"/>
</dbReference>
<dbReference type="InterPro" id="IPR017972">
    <property type="entry name" value="Cyt_P450_CS"/>
</dbReference>
<dbReference type="Proteomes" id="UP000799439">
    <property type="component" value="Unassembled WGS sequence"/>
</dbReference>
<evidence type="ECO:0000256" key="3">
    <source>
        <dbReference type="ARBA" id="ARBA00022723"/>
    </source>
</evidence>
<keyword evidence="5 6" id="KW-0349">Heme</keyword>
<comment type="similarity">
    <text evidence="2 6">Belongs to the cytochrome P450 family.</text>
</comment>
<dbReference type="PRINTS" id="PR00385">
    <property type="entry name" value="P450"/>
</dbReference>
<keyword evidence="7" id="KW-0812">Transmembrane</keyword>
<evidence type="ECO:0000256" key="6">
    <source>
        <dbReference type="RuleBase" id="RU000461"/>
    </source>
</evidence>
<dbReference type="InterPro" id="IPR036396">
    <property type="entry name" value="Cyt_P450_sf"/>
</dbReference>
<comment type="caution">
    <text evidence="8">The sequence shown here is derived from an EMBL/GenBank/DDBJ whole genome shotgun (WGS) entry which is preliminary data.</text>
</comment>
<keyword evidence="7" id="KW-1133">Transmembrane helix</keyword>
<dbReference type="GO" id="GO:0016705">
    <property type="term" value="F:oxidoreductase activity, acting on paired donors, with incorporation or reduction of molecular oxygen"/>
    <property type="evidence" value="ECO:0007669"/>
    <property type="project" value="InterPro"/>
</dbReference>
<evidence type="ECO:0000256" key="5">
    <source>
        <dbReference type="PIRSR" id="PIRSR602403-1"/>
    </source>
</evidence>
<keyword evidence="6" id="KW-0503">Monooxygenase</keyword>
<keyword evidence="4 5" id="KW-0408">Iron</keyword>
<organism evidence="8 9">
    <name type="scientific">Myriangium duriaei CBS 260.36</name>
    <dbReference type="NCBI Taxonomy" id="1168546"/>
    <lineage>
        <taxon>Eukaryota</taxon>
        <taxon>Fungi</taxon>
        <taxon>Dikarya</taxon>
        <taxon>Ascomycota</taxon>
        <taxon>Pezizomycotina</taxon>
        <taxon>Dothideomycetes</taxon>
        <taxon>Dothideomycetidae</taxon>
        <taxon>Myriangiales</taxon>
        <taxon>Myriangiaceae</taxon>
        <taxon>Myriangium</taxon>
    </lineage>
</organism>
<evidence type="ECO:0000256" key="7">
    <source>
        <dbReference type="SAM" id="Phobius"/>
    </source>
</evidence>
<gene>
    <name evidence="8" type="ORF">K461DRAFT_226048</name>
</gene>
<evidence type="ECO:0000256" key="4">
    <source>
        <dbReference type="ARBA" id="ARBA00023004"/>
    </source>
</evidence>
<dbReference type="InterPro" id="IPR001128">
    <property type="entry name" value="Cyt_P450"/>
</dbReference>
<dbReference type="GO" id="GO:0004497">
    <property type="term" value="F:monooxygenase activity"/>
    <property type="evidence" value="ECO:0007669"/>
    <property type="project" value="UniProtKB-KW"/>
</dbReference>
<dbReference type="SUPFAM" id="SSF48264">
    <property type="entry name" value="Cytochrome P450"/>
    <property type="match status" value="1"/>
</dbReference>
<comment type="cofactor">
    <cofactor evidence="1 5">
        <name>heme</name>
        <dbReference type="ChEBI" id="CHEBI:30413"/>
    </cofactor>
</comment>
<evidence type="ECO:0000256" key="1">
    <source>
        <dbReference type="ARBA" id="ARBA00001971"/>
    </source>
</evidence>
<dbReference type="InterPro" id="IPR002403">
    <property type="entry name" value="Cyt_P450_E_grp-IV"/>
</dbReference>
<evidence type="ECO:0000256" key="2">
    <source>
        <dbReference type="ARBA" id="ARBA00010617"/>
    </source>
</evidence>
<dbReference type="OrthoDB" id="1470350at2759"/>
<proteinExistence type="inferred from homology"/>
<dbReference type="AlphaFoldDB" id="A0A9P4J235"/>
<dbReference type="PANTHER" id="PTHR24305">
    <property type="entry name" value="CYTOCHROME P450"/>
    <property type="match status" value="1"/>
</dbReference>
<keyword evidence="3 5" id="KW-0479">Metal-binding</keyword>
<feature type="binding site" description="axial binding residue" evidence="5">
    <location>
        <position position="521"/>
    </location>
    <ligand>
        <name>heme</name>
        <dbReference type="ChEBI" id="CHEBI:30413"/>
    </ligand>
    <ligandPart>
        <name>Fe</name>
        <dbReference type="ChEBI" id="CHEBI:18248"/>
    </ligandPart>
</feature>
<protein>
    <submittedName>
        <fullName evidence="8">Cytochrome P450</fullName>
    </submittedName>
</protein>
<keyword evidence="6" id="KW-0560">Oxidoreductase</keyword>
<dbReference type="PROSITE" id="PS00086">
    <property type="entry name" value="CYTOCHROME_P450"/>
    <property type="match status" value="1"/>
</dbReference>
<accession>A0A9P4J235</accession>
<keyword evidence="9" id="KW-1185">Reference proteome</keyword>
<dbReference type="PRINTS" id="PR00465">
    <property type="entry name" value="EP450IV"/>
</dbReference>
<dbReference type="EMBL" id="ML996086">
    <property type="protein sequence ID" value="KAF2152690.1"/>
    <property type="molecule type" value="Genomic_DNA"/>
</dbReference>
<evidence type="ECO:0000313" key="8">
    <source>
        <dbReference type="EMBL" id="KAF2152690.1"/>
    </source>
</evidence>
<keyword evidence="7" id="KW-0472">Membrane</keyword>
<dbReference type="Gene3D" id="1.10.630.10">
    <property type="entry name" value="Cytochrome P450"/>
    <property type="match status" value="1"/>
</dbReference>
<dbReference type="InterPro" id="IPR050121">
    <property type="entry name" value="Cytochrome_P450_monoxygenase"/>
</dbReference>
<evidence type="ECO:0000313" key="9">
    <source>
        <dbReference type="Proteomes" id="UP000799439"/>
    </source>
</evidence>